<comment type="caution">
    <text evidence="2">The sequence shown here is derived from an EMBL/GenBank/DDBJ whole genome shotgun (WGS) entry which is preliminary data.</text>
</comment>
<evidence type="ECO:0008006" key="4">
    <source>
        <dbReference type="Google" id="ProtNLM"/>
    </source>
</evidence>
<evidence type="ECO:0000313" key="2">
    <source>
        <dbReference type="EMBL" id="OGM59117.1"/>
    </source>
</evidence>
<dbReference type="Proteomes" id="UP000177501">
    <property type="component" value="Unassembled WGS sequence"/>
</dbReference>
<gene>
    <name evidence="2" type="ORF">A2955_04710</name>
</gene>
<evidence type="ECO:0000256" key="1">
    <source>
        <dbReference type="SAM" id="Phobius"/>
    </source>
</evidence>
<dbReference type="EMBL" id="MGHA01000037">
    <property type="protein sequence ID" value="OGM59117.1"/>
    <property type="molecule type" value="Genomic_DNA"/>
</dbReference>
<keyword evidence="1" id="KW-0812">Transmembrane</keyword>
<protein>
    <recommendedName>
        <fullName evidence="4">Cell division protein FtsL</fullName>
    </recommendedName>
</protein>
<proteinExistence type="predicted"/>
<keyword evidence="1" id="KW-0472">Membrane</keyword>
<reference evidence="2 3" key="1">
    <citation type="journal article" date="2016" name="Nat. Commun.">
        <title>Thousands of microbial genomes shed light on interconnected biogeochemical processes in an aquifer system.</title>
        <authorList>
            <person name="Anantharaman K."/>
            <person name="Brown C.T."/>
            <person name="Hug L.A."/>
            <person name="Sharon I."/>
            <person name="Castelle C.J."/>
            <person name="Probst A.J."/>
            <person name="Thomas B.C."/>
            <person name="Singh A."/>
            <person name="Wilkins M.J."/>
            <person name="Karaoz U."/>
            <person name="Brodie E.L."/>
            <person name="Williams K.H."/>
            <person name="Hubbard S.S."/>
            <person name="Banfield J.F."/>
        </authorList>
    </citation>
    <scope>NUCLEOTIDE SEQUENCE [LARGE SCALE GENOMIC DNA]</scope>
</reference>
<evidence type="ECO:0000313" key="3">
    <source>
        <dbReference type="Proteomes" id="UP000177501"/>
    </source>
</evidence>
<organism evidence="2 3">
    <name type="scientific">Candidatus Woesebacteria bacterium RIFCSPLOWO2_01_FULL_37_19</name>
    <dbReference type="NCBI Taxonomy" id="1802514"/>
    <lineage>
        <taxon>Bacteria</taxon>
        <taxon>Candidatus Woeseibacteriota</taxon>
    </lineage>
</organism>
<accession>A0A1F8B543</accession>
<name>A0A1F8B543_9BACT</name>
<keyword evidence="1" id="KW-1133">Transmembrane helix</keyword>
<dbReference type="AlphaFoldDB" id="A0A1F8B543"/>
<feature type="transmembrane region" description="Helical" evidence="1">
    <location>
        <begin position="20"/>
        <end position="38"/>
    </location>
</feature>
<dbReference type="STRING" id="1802514.A2955_04710"/>
<sequence>MKYRAKEKIKSKSGRKQLNLKSLMWIIILFFLILKVFFTIKTASLGAKLANIESKTHVVAERNQDLTYELVNSSSLSRVQDRAGELGFIKPGRIVYIESENPVAKVQ</sequence>